<feature type="coiled-coil region" evidence="2">
    <location>
        <begin position="800"/>
        <end position="879"/>
    </location>
</feature>
<gene>
    <name evidence="4" type="ORF">KIK155_LOCUS28733</name>
</gene>
<dbReference type="InterPro" id="IPR035897">
    <property type="entry name" value="Toll_tir_struct_dom_sf"/>
</dbReference>
<dbReference type="Pfam" id="PF21771">
    <property type="entry name" value="CFAP58_CC"/>
    <property type="match status" value="1"/>
</dbReference>
<dbReference type="EMBL" id="CAJNYV010005280">
    <property type="protein sequence ID" value="CAF3733947.1"/>
    <property type="molecule type" value="Genomic_DNA"/>
</dbReference>
<evidence type="ECO:0000313" key="4">
    <source>
        <dbReference type="EMBL" id="CAF3733947.1"/>
    </source>
</evidence>
<proteinExistence type="predicted"/>
<dbReference type="Proteomes" id="UP000663865">
    <property type="component" value="Unassembled WGS sequence"/>
</dbReference>
<dbReference type="InterPro" id="IPR049270">
    <property type="entry name" value="CFAP58_CC"/>
</dbReference>
<dbReference type="PANTHER" id="PTHR32083:SF0">
    <property type="entry name" value="CILIA AND FLAGELLA-ASSOCIATED PROTEIN 58"/>
    <property type="match status" value="1"/>
</dbReference>
<dbReference type="Gene3D" id="3.40.50.10140">
    <property type="entry name" value="Toll/interleukin-1 receptor homology (TIR) domain"/>
    <property type="match status" value="1"/>
</dbReference>
<comment type="caution">
    <text evidence="4">The sequence shown here is derived from an EMBL/GenBank/DDBJ whole genome shotgun (WGS) entry which is preliminary data.</text>
</comment>
<dbReference type="SMART" id="SM00255">
    <property type="entry name" value="TIR"/>
    <property type="match status" value="1"/>
</dbReference>
<dbReference type="AlphaFoldDB" id="A0A818X158"/>
<keyword evidence="1 2" id="KW-0175">Coiled coil</keyword>
<feature type="domain" description="TIR" evidence="3">
    <location>
        <begin position="505"/>
        <end position="642"/>
    </location>
</feature>
<reference evidence="4" key="1">
    <citation type="submission" date="2021-02" db="EMBL/GenBank/DDBJ databases">
        <authorList>
            <person name="Nowell W R."/>
        </authorList>
    </citation>
    <scope>NUCLEOTIDE SEQUENCE</scope>
</reference>
<dbReference type="GO" id="GO:0007165">
    <property type="term" value="P:signal transduction"/>
    <property type="evidence" value="ECO:0007669"/>
    <property type="project" value="InterPro"/>
</dbReference>
<evidence type="ECO:0000256" key="2">
    <source>
        <dbReference type="SAM" id="Coils"/>
    </source>
</evidence>
<dbReference type="PROSITE" id="PS50104">
    <property type="entry name" value="TIR"/>
    <property type="match status" value="1"/>
</dbReference>
<dbReference type="SUPFAM" id="SSF52200">
    <property type="entry name" value="Toll/Interleukin receptor TIR domain"/>
    <property type="match status" value="1"/>
</dbReference>
<evidence type="ECO:0000259" key="3">
    <source>
        <dbReference type="PROSITE" id="PS50104"/>
    </source>
</evidence>
<dbReference type="GO" id="GO:0005856">
    <property type="term" value="C:cytoskeleton"/>
    <property type="evidence" value="ECO:0007669"/>
    <property type="project" value="TreeGrafter"/>
</dbReference>
<name>A0A818X158_9BILA</name>
<evidence type="ECO:0000256" key="1">
    <source>
        <dbReference type="ARBA" id="ARBA00023054"/>
    </source>
</evidence>
<evidence type="ECO:0000313" key="5">
    <source>
        <dbReference type="Proteomes" id="UP000663865"/>
    </source>
</evidence>
<dbReference type="Pfam" id="PF13676">
    <property type="entry name" value="TIR_2"/>
    <property type="match status" value="1"/>
</dbReference>
<dbReference type="PANTHER" id="PTHR32083">
    <property type="entry name" value="CILIA AND FLAGELLA-ASSOCIATED PROTEIN 58-RELATED"/>
    <property type="match status" value="1"/>
</dbReference>
<organism evidence="4 5">
    <name type="scientific">Rotaria socialis</name>
    <dbReference type="NCBI Taxonomy" id="392032"/>
    <lineage>
        <taxon>Eukaryota</taxon>
        <taxon>Metazoa</taxon>
        <taxon>Spiralia</taxon>
        <taxon>Gnathifera</taxon>
        <taxon>Rotifera</taxon>
        <taxon>Eurotatoria</taxon>
        <taxon>Bdelloidea</taxon>
        <taxon>Philodinida</taxon>
        <taxon>Philodinidae</taxon>
        <taxon>Rotaria</taxon>
    </lineage>
</organism>
<sequence length="1015" mass="118323">MTSNDSITSESEPGETIVVSEIEYRLEKPIVVFIPGIECQEVSICQELFDKFEHFKQETTTLSTVENNKELLNQSISLWNELLQIANYASQEDTRYFDTYRGVVVKIFMDINETDLFNNDTDFSREKFFDYLDLLNRHGIQQLSLSSSTNTSADVIIESNIHRLLYILSTLCDLVVFVDIDMDSKYSSLLNVMRDYVGKQLQSTTLESSTDEKLTPLYQCILLFLWHLSDHTIVVPYLLHAGYGKNVIKWLKNVTLTDAVRQPIVNIVFNLAKHDDGADELNKYEVIKTIEQTEQSHCIREQNILLLNTMILALLSTPNQIKADPTETNAILDQLLQIAINSSTAKEYRCNGFHVSEPLVVLVKLFVDDTTFDYVMNHAKTTPPSNPTSTVNLFSNLLISFYATLPKKNHLEQFTFIALSNILWSISFHEVYHELLTQHTELMNIVQNVALYESELIIEQYVPRFMQNVKKAADGILFNLGLEISVASVALPCLSIEQQQQHQQKKPLVMLSYSHANSHFCDKILELLDQKADLLDIWIDKRFCKSSDDVWESIAKGIKDSELIICIVSSEYLTSKACRQEVIYAKDRLNKRFLPVYLGRPEISEWLDIRLAEYKYVRFQNTHLPLNEDKVEEFLSKVIESIPSEYQPDTNLIGTHHRSSPIFDQALTIEIIKADGNLATLKPTETIDNRNKSVLTWTQDDIYDWFARYDICPYIRDMYQFKTGAQMITYAECLKDEWQKQYDKYAPRYARRYPHKELLEHEFALFISALRQLAGSYITEAVRSDRNLYSKNLIESHDEISEMKRKLKVMNHQIDQLKEEIHGQEQLMLNVEQLKREAIKKEEACANQQSEFEHLNKQLSEANDERKKQMKQLQQVIAERDVLGTPLVHRNDELALLYEKLKIQQSTLNKGELQYKARLEDFRILKLELKKIRHEKGTLQDKVSNTDDLKREIFHVQRELLRERTRCRALEEELENLMNVHRWRKLEGSDQILQKRLIQKAEEVVQKELLIQEKK</sequence>
<dbReference type="InterPro" id="IPR000157">
    <property type="entry name" value="TIR_dom"/>
</dbReference>
<accession>A0A818X158</accession>
<protein>
    <recommendedName>
        <fullName evidence="3">TIR domain-containing protein</fullName>
    </recommendedName>
</protein>